<dbReference type="GO" id="GO:0006355">
    <property type="term" value="P:regulation of DNA-templated transcription"/>
    <property type="evidence" value="ECO:0007669"/>
    <property type="project" value="InterPro"/>
</dbReference>
<dbReference type="InterPro" id="IPR027417">
    <property type="entry name" value="P-loop_NTPase"/>
</dbReference>
<keyword evidence="1" id="KW-0547">Nucleotide-binding</keyword>
<dbReference type="Pfam" id="PF20161">
    <property type="entry name" value="VpsR"/>
    <property type="match status" value="1"/>
</dbReference>
<evidence type="ECO:0000313" key="8">
    <source>
        <dbReference type="Proteomes" id="UP000321113"/>
    </source>
</evidence>
<dbReference type="InterPro" id="IPR025944">
    <property type="entry name" value="Sigma_54_int_dom_CS"/>
</dbReference>
<keyword evidence="8" id="KW-1185">Reference proteome</keyword>
<dbReference type="InterPro" id="IPR003593">
    <property type="entry name" value="AAA+_ATPase"/>
</dbReference>
<dbReference type="Pfam" id="PF00158">
    <property type="entry name" value="Sigma54_activat"/>
    <property type="match status" value="1"/>
</dbReference>
<dbReference type="InterPro" id="IPR045343">
    <property type="entry name" value="VpsR"/>
</dbReference>
<reference evidence="7 8" key="1">
    <citation type="submission" date="2019-07" db="EMBL/GenBank/DDBJ databases">
        <title>Whole genome shotgun sequence of Vibrio superstes NBRC 103154.</title>
        <authorList>
            <person name="Hosoyama A."/>
            <person name="Uohara A."/>
            <person name="Ohji S."/>
            <person name="Ichikawa N."/>
        </authorList>
    </citation>
    <scope>NUCLEOTIDE SEQUENCE [LARGE SCALE GENOMIC DNA]</scope>
    <source>
        <strain evidence="7 8">NBRC 103154</strain>
    </source>
</reference>
<dbReference type="InterPro" id="IPR002197">
    <property type="entry name" value="HTH_Fis"/>
</dbReference>
<dbReference type="PANTHER" id="PTHR32071">
    <property type="entry name" value="TRANSCRIPTIONAL REGULATORY PROTEIN"/>
    <property type="match status" value="1"/>
</dbReference>
<dbReference type="PANTHER" id="PTHR32071:SF120">
    <property type="entry name" value="TRANSCRIPTIONAL REGULATOR-RELATED"/>
    <property type="match status" value="1"/>
</dbReference>
<keyword evidence="4" id="KW-0238">DNA-binding</keyword>
<dbReference type="GO" id="GO:0005524">
    <property type="term" value="F:ATP binding"/>
    <property type="evidence" value="ECO:0007669"/>
    <property type="project" value="UniProtKB-KW"/>
</dbReference>
<organism evidence="7 8">
    <name type="scientific">Vibrio superstes NBRC 103154</name>
    <dbReference type="NCBI Taxonomy" id="1219062"/>
    <lineage>
        <taxon>Bacteria</taxon>
        <taxon>Pseudomonadati</taxon>
        <taxon>Pseudomonadota</taxon>
        <taxon>Gammaproteobacteria</taxon>
        <taxon>Vibrionales</taxon>
        <taxon>Vibrionaceae</taxon>
        <taxon>Vibrio</taxon>
    </lineage>
</organism>
<dbReference type="SMART" id="SM00382">
    <property type="entry name" value="AAA"/>
    <property type="match status" value="1"/>
</dbReference>
<dbReference type="InterPro" id="IPR058031">
    <property type="entry name" value="AAA_lid_NorR"/>
</dbReference>
<sequence length="430" mass="48257">MIDIGTSKSDLGFLSESFEVVTCVDLSQMDTQIAQFNLSVGVVRLSHSSDEQLFSYLQASLLVNPRFRWILTVPARYENMSKVLQMEPSVCWDYFHDPVPKDTFVNTIGHAVGLTSPYPYECSARVTREIKQNQMVKGTSKSLLILEREIKTYAFSDCPVLIRGETGTGKSRCAELIHATSNRRLEPFITVNCGAIPESLIHSELFGHEKGSFTGAASRHVGHFERANKGTLFLDEIGDLSLPMQVHLLQFLETKQLMRVGGSQWINVDCRLILATHVNLEEAVVEGNFREDLYYRINVLTMDLPAYRKLECDRVVLADNLLSELSDENKALSPASLKMIESYDWPGNVRELKNRLERACVVSESPLIEPIDMGFCVKGGIKTGSSKRSPVSGQELLATLEHSNNNISAAARKLNVSRTTMYKLMKKYLH</sequence>
<comment type="caution">
    <text evidence="7">The sequence shown here is derived from an EMBL/GenBank/DDBJ whole genome shotgun (WGS) entry which is preliminary data.</text>
</comment>
<dbReference type="PROSITE" id="PS00676">
    <property type="entry name" value="SIGMA54_INTERACT_2"/>
    <property type="match status" value="1"/>
</dbReference>
<feature type="domain" description="Sigma-54 factor interaction" evidence="6">
    <location>
        <begin position="136"/>
        <end position="361"/>
    </location>
</feature>
<dbReference type="InterPro" id="IPR009057">
    <property type="entry name" value="Homeodomain-like_sf"/>
</dbReference>
<evidence type="ECO:0000256" key="5">
    <source>
        <dbReference type="ARBA" id="ARBA00023163"/>
    </source>
</evidence>
<dbReference type="AlphaFoldDB" id="A0A511QVS6"/>
<dbReference type="PROSITE" id="PS50045">
    <property type="entry name" value="SIGMA54_INTERACT_4"/>
    <property type="match status" value="1"/>
</dbReference>
<keyword evidence="3" id="KW-0805">Transcription regulation</keyword>
<accession>A0A511QVS6</accession>
<dbReference type="GO" id="GO:0043565">
    <property type="term" value="F:sequence-specific DNA binding"/>
    <property type="evidence" value="ECO:0007669"/>
    <property type="project" value="InterPro"/>
</dbReference>
<proteinExistence type="predicted"/>
<dbReference type="PROSITE" id="PS00688">
    <property type="entry name" value="SIGMA54_INTERACT_3"/>
    <property type="match status" value="1"/>
</dbReference>
<dbReference type="InterPro" id="IPR002078">
    <property type="entry name" value="Sigma_54_int"/>
</dbReference>
<name>A0A511QVS6_9VIBR</name>
<dbReference type="SUPFAM" id="SSF46689">
    <property type="entry name" value="Homeodomain-like"/>
    <property type="match status" value="1"/>
</dbReference>
<evidence type="ECO:0000313" key="7">
    <source>
        <dbReference type="EMBL" id="GEM81469.1"/>
    </source>
</evidence>
<dbReference type="Gene3D" id="1.10.8.60">
    <property type="match status" value="1"/>
</dbReference>
<evidence type="ECO:0000256" key="4">
    <source>
        <dbReference type="ARBA" id="ARBA00023125"/>
    </source>
</evidence>
<dbReference type="Pfam" id="PF25601">
    <property type="entry name" value="AAA_lid_14"/>
    <property type="match status" value="1"/>
</dbReference>
<dbReference type="Gene3D" id="1.10.10.60">
    <property type="entry name" value="Homeodomain-like"/>
    <property type="match status" value="1"/>
</dbReference>
<evidence type="ECO:0000256" key="2">
    <source>
        <dbReference type="ARBA" id="ARBA00022840"/>
    </source>
</evidence>
<protein>
    <recommendedName>
        <fullName evidence="6">Sigma-54 factor interaction domain-containing protein</fullName>
    </recommendedName>
</protein>
<keyword evidence="2" id="KW-0067">ATP-binding</keyword>
<dbReference type="Proteomes" id="UP000321113">
    <property type="component" value="Unassembled WGS sequence"/>
</dbReference>
<keyword evidence="5" id="KW-0804">Transcription</keyword>
<dbReference type="InterPro" id="IPR025943">
    <property type="entry name" value="Sigma_54_int_dom_ATP-bd_2"/>
</dbReference>
<dbReference type="Pfam" id="PF02954">
    <property type="entry name" value="HTH_8"/>
    <property type="match status" value="1"/>
</dbReference>
<dbReference type="Gene3D" id="3.40.50.300">
    <property type="entry name" value="P-loop containing nucleotide triphosphate hydrolases"/>
    <property type="match status" value="1"/>
</dbReference>
<dbReference type="SUPFAM" id="SSF52540">
    <property type="entry name" value="P-loop containing nucleoside triphosphate hydrolases"/>
    <property type="match status" value="1"/>
</dbReference>
<dbReference type="CDD" id="cd00009">
    <property type="entry name" value="AAA"/>
    <property type="match status" value="1"/>
</dbReference>
<dbReference type="FunFam" id="3.40.50.300:FF:000006">
    <property type="entry name" value="DNA-binding transcriptional regulator NtrC"/>
    <property type="match status" value="1"/>
</dbReference>
<dbReference type="EMBL" id="BJXK01000024">
    <property type="protein sequence ID" value="GEM81469.1"/>
    <property type="molecule type" value="Genomic_DNA"/>
</dbReference>
<gene>
    <name evidence="7" type="ORF">VSU01S_37140</name>
</gene>
<evidence type="ECO:0000256" key="3">
    <source>
        <dbReference type="ARBA" id="ARBA00023015"/>
    </source>
</evidence>
<evidence type="ECO:0000256" key="1">
    <source>
        <dbReference type="ARBA" id="ARBA00022741"/>
    </source>
</evidence>
<evidence type="ECO:0000259" key="6">
    <source>
        <dbReference type="PROSITE" id="PS50045"/>
    </source>
</evidence>